<comment type="similarity">
    <text evidence="2">Belongs to the TonB-dependent receptor family. Hemoglobin/haptoglobin binding protein subfamily.</text>
</comment>
<evidence type="ECO:0000259" key="17">
    <source>
        <dbReference type="Pfam" id="PF07715"/>
    </source>
</evidence>
<keyword evidence="10" id="KW-0675">Receptor</keyword>
<dbReference type="Gene3D" id="2.40.170.20">
    <property type="entry name" value="TonB-dependent receptor, beta-barrel domain"/>
    <property type="match status" value="2"/>
</dbReference>
<dbReference type="InterPro" id="IPR012910">
    <property type="entry name" value="Plug_dom"/>
</dbReference>
<dbReference type="InterPro" id="IPR000531">
    <property type="entry name" value="Beta-barrel_TonB"/>
</dbReference>
<keyword evidence="7" id="KW-0677">Repeat</keyword>
<keyword evidence="4 12" id="KW-1134">Transmembrane beta strand</keyword>
<feature type="chain" id="PRO_5016996250" evidence="15">
    <location>
        <begin position="35"/>
        <end position="1085"/>
    </location>
</feature>
<evidence type="ECO:0000256" key="14">
    <source>
        <dbReference type="RuleBase" id="RU003357"/>
    </source>
</evidence>
<evidence type="ECO:0000256" key="7">
    <source>
        <dbReference type="ARBA" id="ARBA00022737"/>
    </source>
</evidence>
<keyword evidence="9 12" id="KW-0472">Membrane</keyword>
<reference evidence="18 19" key="1">
    <citation type="submission" date="2018-06" db="EMBL/GenBank/DDBJ databases">
        <authorList>
            <consortium name="Pathogen Informatics"/>
            <person name="Doyle S."/>
        </authorList>
    </citation>
    <scope>NUCLEOTIDE SEQUENCE [LARGE SCALE GENOMIC DNA]</scope>
    <source>
        <strain evidence="18 19">NCTC12872</strain>
    </source>
</reference>
<feature type="domain" description="TonB-dependent receptor plug" evidence="17">
    <location>
        <begin position="58"/>
        <end position="169"/>
    </location>
</feature>
<dbReference type="GO" id="GO:0044718">
    <property type="term" value="P:siderophore transmembrane transport"/>
    <property type="evidence" value="ECO:0007669"/>
    <property type="project" value="TreeGrafter"/>
</dbReference>
<evidence type="ECO:0000256" key="12">
    <source>
        <dbReference type="PROSITE-ProRule" id="PRU01360"/>
    </source>
</evidence>
<evidence type="ECO:0000256" key="2">
    <source>
        <dbReference type="ARBA" id="ARBA00008143"/>
    </source>
</evidence>
<dbReference type="InterPro" id="IPR037066">
    <property type="entry name" value="Plug_dom_sf"/>
</dbReference>
<evidence type="ECO:0000313" key="19">
    <source>
        <dbReference type="Proteomes" id="UP000255417"/>
    </source>
</evidence>
<evidence type="ECO:0000256" key="6">
    <source>
        <dbReference type="ARBA" id="ARBA00022729"/>
    </source>
</evidence>
<dbReference type="PANTHER" id="PTHR30069:SF29">
    <property type="entry name" value="HEMOGLOBIN AND HEMOGLOBIN-HAPTOGLOBIN-BINDING PROTEIN 1-RELATED"/>
    <property type="match status" value="1"/>
</dbReference>
<dbReference type="GO" id="GO:0015344">
    <property type="term" value="F:siderophore uptake transmembrane transporter activity"/>
    <property type="evidence" value="ECO:0007669"/>
    <property type="project" value="TreeGrafter"/>
</dbReference>
<evidence type="ECO:0000256" key="1">
    <source>
        <dbReference type="ARBA" id="ARBA00004571"/>
    </source>
</evidence>
<evidence type="ECO:0000256" key="4">
    <source>
        <dbReference type="ARBA" id="ARBA00022452"/>
    </source>
</evidence>
<evidence type="ECO:0000313" key="18">
    <source>
        <dbReference type="EMBL" id="SUB58444.1"/>
    </source>
</evidence>
<evidence type="ECO:0000256" key="9">
    <source>
        <dbReference type="ARBA" id="ARBA00023136"/>
    </source>
</evidence>
<keyword evidence="11 12" id="KW-0998">Cell outer membrane</keyword>
<dbReference type="Gene3D" id="2.170.130.10">
    <property type="entry name" value="TonB-dependent receptor, plug domain"/>
    <property type="match status" value="1"/>
</dbReference>
<feature type="short sequence motif" description="TonB C-terminal box" evidence="13">
    <location>
        <begin position="1068"/>
        <end position="1085"/>
    </location>
</feature>
<keyword evidence="8 14" id="KW-0798">TonB box</keyword>
<dbReference type="AlphaFoldDB" id="A0A379C851"/>
<proteinExistence type="inferred from homology"/>
<gene>
    <name evidence="18" type="ORF">NCTC12872_00407</name>
</gene>
<dbReference type="Proteomes" id="UP000255417">
    <property type="component" value="Unassembled WGS sequence"/>
</dbReference>
<dbReference type="Pfam" id="PF00593">
    <property type="entry name" value="TonB_dep_Rec_b-barrel"/>
    <property type="match status" value="1"/>
</dbReference>
<keyword evidence="3 12" id="KW-0813">Transport</keyword>
<dbReference type="EMBL" id="UGTA01000001">
    <property type="protein sequence ID" value="SUB58444.1"/>
    <property type="molecule type" value="Genomic_DNA"/>
</dbReference>
<keyword evidence="19" id="KW-1185">Reference proteome</keyword>
<feature type="domain" description="TonB-dependent receptor-like beta-barrel" evidence="16">
    <location>
        <begin position="466"/>
        <end position="1026"/>
    </location>
</feature>
<keyword evidence="6 15" id="KW-0732">Signal</keyword>
<feature type="signal peptide" evidence="15">
    <location>
        <begin position="1"/>
        <end position="34"/>
    </location>
</feature>
<dbReference type="InterPro" id="IPR010917">
    <property type="entry name" value="TonB_rcpt_CS"/>
</dbReference>
<comment type="subcellular location">
    <subcellularLocation>
        <location evidence="1 12">Cell outer membrane</location>
        <topology evidence="1 12">Multi-pass membrane protein</topology>
    </subcellularLocation>
</comment>
<evidence type="ECO:0000256" key="5">
    <source>
        <dbReference type="ARBA" id="ARBA00022692"/>
    </source>
</evidence>
<name>A0A379C851_9PAST</name>
<dbReference type="Pfam" id="PF07715">
    <property type="entry name" value="Plug"/>
    <property type="match status" value="1"/>
</dbReference>
<sequence length="1085" mass="123648">MSTRKHNCLQNNKRGVTKLFCYSLLSLSISNALAEEATLGTINVIDSPESVQNHKVGETVKTSKTLEKQQVSDTRDLVKYETGISVVEKGRMGASGYSVRGVDENRVNITIDGLQQAQTLSSQGFKELFEGYGNFNNTRNGIEVETVKQVNLAKGSDSTKVGSGALGGAVIFKTKDARDFLIGKDFYYKFKAGYASANNEDMFSHTLAGRYKDFDALLVRTDRDGTNLENFGYDKFDDNVQGRSRQKADPYTIEKASTLIKLGYNLNENNRFTVMYDDYKNHSRGNDFSYTLALGKGDTTGWNKDTPETDLRHTNDSSKRRNIAFSYENYDETPLWDSLKLTVSSQKITQKARTDDYCDGGDNCVQFQNPAGLRLEGNTIVDKDGKAISPEVITTKRLWIDWADPNDPTNWITSSDIGLKDKNGNKYNALFEKVWQEKNKDIILDCSIWDCNGNFTLFDITERGDDKRVNGQFKIDLSHPNQWVKYGTQEVVNQDPQDNNYAKFIVSDIRDNGKNYKKISHTGAEFDHYYYTLFPKGSGFTQNTYKDRDLNTDIKDIRLDLTKSLSVKDLDLNLGYGVAYNISKKSMVNRTGVTSIKEKWYGWLYDNDGKICFGSFCPKSEPDESFLLPVEAKSGSLYFTNNTQVNDWLGLNASYRYDRVSYKPEYIDGVTPKLPNDMLRNMVVKTKQFIPKPLPKEPKSWDDEYWTGGAYRQGEFLKEKFNSKKAEYDAVVKANEDGPKLLAEQNIKDNINYLASQKPKFSHSSYSLGATLDPQDWLRIQTKYSTGFRAPTSDELYFTFKHPDFTIFPNTDLKPETAKTKELAFTFYKNNSFITLSGFRTDYRHFIDLDFKGDRGYLKTGFQDLACADGQQGCHNYRTWQNVNQDKAKVVGFEINTKLFLEELSTKLKGFNVGYKYTHQKGKVTGTAIRHIAGEDQKVSVEYPMNAIQPNKHIVSIGYIDPNDKFGLDLYWTHVSAKEEKDTVDTFDLAKQRPNKYLSKGFDVFDVVGFYKPIKHLTLQAGVYNLLNKDYMTWENARSIRTFGTSNMICQRGNVKSLGCNAADQGIERFHSPERNFKLNVQYEF</sequence>
<evidence type="ECO:0000256" key="11">
    <source>
        <dbReference type="ARBA" id="ARBA00023237"/>
    </source>
</evidence>
<evidence type="ECO:0000256" key="15">
    <source>
        <dbReference type="SAM" id="SignalP"/>
    </source>
</evidence>
<organism evidence="18 19">
    <name type="scientific">Phocoenobacter uteri</name>
    <dbReference type="NCBI Taxonomy" id="146806"/>
    <lineage>
        <taxon>Bacteria</taxon>
        <taxon>Pseudomonadati</taxon>
        <taxon>Pseudomonadota</taxon>
        <taxon>Gammaproteobacteria</taxon>
        <taxon>Pasteurellales</taxon>
        <taxon>Pasteurellaceae</taxon>
        <taxon>Phocoenobacter</taxon>
    </lineage>
</organism>
<evidence type="ECO:0000256" key="3">
    <source>
        <dbReference type="ARBA" id="ARBA00022448"/>
    </source>
</evidence>
<keyword evidence="5 12" id="KW-0812">Transmembrane</keyword>
<dbReference type="RefSeq" id="WP_172460348.1">
    <property type="nucleotide sequence ID" value="NZ_LWIF01000001.1"/>
</dbReference>
<protein>
    <submittedName>
        <fullName evidence="18">Probable hemoglobin and hemoglobin-haptoglobin-binding protein 2</fullName>
    </submittedName>
</protein>
<evidence type="ECO:0000256" key="13">
    <source>
        <dbReference type="PROSITE-ProRule" id="PRU10144"/>
    </source>
</evidence>
<dbReference type="PROSITE" id="PS52016">
    <property type="entry name" value="TONB_DEPENDENT_REC_3"/>
    <property type="match status" value="1"/>
</dbReference>
<dbReference type="InterPro" id="IPR036942">
    <property type="entry name" value="Beta-barrel_TonB_sf"/>
</dbReference>
<dbReference type="PANTHER" id="PTHR30069">
    <property type="entry name" value="TONB-DEPENDENT OUTER MEMBRANE RECEPTOR"/>
    <property type="match status" value="1"/>
</dbReference>
<evidence type="ECO:0000259" key="16">
    <source>
        <dbReference type="Pfam" id="PF00593"/>
    </source>
</evidence>
<evidence type="ECO:0000256" key="8">
    <source>
        <dbReference type="ARBA" id="ARBA00023077"/>
    </source>
</evidence>
<accession>A0A379C851</accession>
<dbReference type="InterPro" id="IPR039426">
    <property type="entry name" value="TonB-dep_rcpt-like"/>
</dbReference>
<dbReference type="SUPFAM" id="SSF56935">
    <property type="entry name" value="Porins"/>
    <property type="match status" value="1"/>
</dbReference>
<dbReference type="GO" id="GO:0009279">
    <property type="term" value="C:cell outer membrane"/>
    <property type="evidence" value="ECO:0007669"/>
    <property type="project" value="UniProtKB-SubCell"/>
</dbReference>
<dbReference type="PROSITE" id="PS01156">
    <property type="entry name" value="TONB_DEPENDENT_REC_2"/>
    <property type="match status" value="1"/>
</dbReference>
<evidence type="ECO:0000256" key="10">
    <source>
        <dbReference type="ARBA" id="ARBA00023170"/>
    </source>
</evidence>